<proteinExistence type="predicted"/>
<name>A0A8T2P4I4_9TELE</name>
<dbReference type="EMBL" id="JAFBMS010000020">
    <property type="protein sequence ID" value="KAG9344522.1"/>
    <property type="molecule type" value="Genomic_DNA"/>
</dbReference>
<evidence type="ECO:0000313" key="1">
    <source>
        <dbReference type="EMBL" id="KAG9344522.1"/>
    </source>
</evidence>
<protein>
    <submittedName>
        <fullName evidence="1">Uncharacterized protein</fullName>
    </submittedName>
</protein>
<dbReference type="AlphaFoldDB" id="A0A8T2P4I4"/>
<comment type="caution">
    <text evidence="1">The sequence shown here is derived from an EMBL/GenBank/DDBJ whole genome shotgun (WGS) entry which is preliminary data.</text>
</comment>
<evidence type="ECO:0000313" key="2">
    <source>
        <dbReference type="Proteomes" id="UP000824540"/>
    </source>
</evidence>
<gene>
    <name evidence="1" type="ORF">JZ751_011192</name>
</gene>
<accession>A0A8T2P4I4</accession>
<sequence length="128" mass="14107">MHCMLGRERECAGVLVPLGGRLPLPLSLHSSFLHRASTSYTPCLSFPGFRSIAYFCLLLPHLLLHLPISRPGLSLKIKHKPKAIHKTSWLYHHMSADHPIPTQQSLHLPSLKSSCCEISNSGPPASIS</sequence>
<dbReference type="Proteomes" id="UP000824540">
    <property type="component" value="Unassembled WGS sequence"/>
</dbReference>
<reference evidence="1" key="1">
    <citation type="thesis" date="2021" institute="BYU ScholarsArchive" country="Provo, UT, USA">
        <title>Applications of and Algorithms for Genome Assembly and Genomic Analyses with an Emphasis on Marine Teleosts.</title>
        <authorList>
            <person name="Pickett B.D."/>
        </authorList>
    </citation>
    <scope>NUCLEOTIDE SEQUENCE</scope>
    <source>
        <strain evidence="1">HI-2016</strain>
    </source>
</reference>
<organism evidence="1 2">
    <name type="scientific">Albula glossodonta</name>
    <name type="common">roundjaw bonefish</name>
    <dbReference type="NCBI Taxonomy" id="121402"/>
    <lineage>
        <taxon>Eukaryota</taxon>
        <taxon>Metazoa</taxon>
        <taxon>Chordata</taxon>
        <taxon>Craniata</taxon>
        <taxon>Vertebrata</taxon>
        <taxon>Euteleostomi</taxon>
        <taxon>Actinopterygii</taxon>
        <taxon>Neopterygii</taxon>
        <taxon>Teleostei</taxon>
        <taxon>Albuliformes</taxon>
        <taxon>Albulidae</taxon>
        <taxon>Albula</taxon>
    </lineage>
</organism>
<keyword evidence="2" id="KW-1185">Reference proteome</keyword>